<organism evidence="1 2">
    <name type="scientific">Mycobacterium tuberculosis</name>
    <dbReference type="NCBI Taxonomy" id="1773"/>
    <lineage>
        <taxon>Bacteria</taxon>
        <taxon>Bacillati</taxon>
        <taxon>Actinomycetota</taxon>
        <taxon>Actinomycetes</taxon>
        <taxon>Mycobacteriales</taxon>
        <taxon>Mycobacteriaceae</taxon>
        <taxon>Mycobacterium</taxon>
        <taxon>Mycobacterium tuberculosis complex</taxon>
    </lineage>
</organism>
<gene>
    <name evidence="1" type="ORF">ERS007739_03102</name>
</gene>
<evidence type="ECO:0000313" key="2">
    <source>
        <dbReference type="Proteomes" id="UP000039021"/>
    </source>
</evidence>
<reference evidence="2" key="1">
    <citation type="submission" date="2015-03" db="EMBL/GenBank/DDBJ databases">
        <authorList>
            <consortium name="Pathogen Informatics"/>
        </authorList>
    </citation>
    <scope>NUCLEOTIDE SEQUENCE [LARGE SCALE GENOMIC DNA]</scope>
    <source>
        <strain evidence="2">N09902308</strain>
    </source>
</reference>
<name>A0A916LCZ1_MYCTX</name>
<accession>A0A916LCZ1</accession>
<protein>
    <submittedName>
        <fullName evidence="1">Uncharacterized protein</fullName>
    </submittedName>
</protein>
<dbReference type="AlphaFoldDB" id="A0A916LCZ1"/>
<dbReference type="EMBL" id="CSBK01001541">
    <property type="protein sequence ID" value="COY80511.1"/>
    <property type="molecule type" value="Genomic_DNA"/>
</dbReference>
<sequence>MEEDRVLIDMLQKVLVGCFPILVELDLAVRVVQVQHRVQRVIVRFARPPRVRGVRAGGYRLCNDGWWHVCSFQNSARPVRTAATSSSVPISSKRYR</sequence>
<evidence type="ECO:0000313" key="1">
    <source>
        <dbReference type="EMBL" id="COY80511.1"/>
    </source>
</evidence>
<proteinExistence type="predicted"/>
<comment type="caution">
    <text evidence="1">The sequence shown here is derived from an EMBL/GenBank/DDBJ whole genome shotgun (WGS) entry which is preliminary data.</text>
</comment>
<dbReference type="Proteomes" id="UP000039021">
    <property type="component" value="Unassembled WGS sequence"/>
</dbReference>